<accession>A0A421BN90</accession>
<feature type="compositionally biased region" description="Polar residues" evidence="1">
    <location>
        <begin position="167"/>
        <end position="189"/>
    </location>
</feature>
<sequence length="208" mass="22335">MNPLARSSEVTVRHGPHVVTLRPTLRAAMTLERLHDGWPRFVVRLGQFSLETVQALIRASAVSGFAAEALLHSFENRPLAEIKAAAAEPLAELMALFLSPLDGDDTGEKTSPALTQPKPWSETYAELFRLGTGWLGWSPAETWAATPAEIAQAFEGKIAHLIAVNGGSDQSAPGQTNSKQTAAQRQANTEAGLDPDFDRAGLARLKAM</sequence>
<keyword evidence="3" id="KW-1185">Reference proteome</keyword>
<comment type="caution">
    <text evidence="2">The sequence shown here is derived from an EMBL/GenBank/DDBJ whole genome shotgun (WGS) entry which is preliminary data.</text>
</comment>
<gene>
    <name evidence="2" type="ORF">DYS74_12210</name>
</gene>
<feature type="region of interest" description="Disordered" evidence="1">
    <location>
        <begin position="166"/>
        <end position="198"/>
    </location>
</feature>
<dbReference type="AlphaFoldDB" id="A0A421BN90"/>
<name>A0A421BN90_9RHOB</name>
<proteinExistence type="predicted"/>
<evidence type="ECO:0000313" key="3">
    <source>
        <dbReference type="Proteomes" id="UP000279673"/>
    </source>
</evidence>
<evidence type="ECO:0000313" key="2">
    <source>
        <dbReference type="EMBL" id="RLL64298.1"/>
    </source>
</evidence>
<protein>
    <submittedName>
        <fullName evidence="2">Phage tail assembly chaperone</fullName>
    </submittedName>
</protein>
<dbReference type="EMBL" id="RCHI01000011">
    <property type="protein sequence ID" value="RLL64298.1"/>
    <property type="molecule type" value="Genomic_DNA"/>
</dbReference>
<reference evidence="2 3" key="1">
    <citation type="submission" date="2018-10" db="EMBL/GenBank/DDBJ databases">
        <title>Rhodobacter sp . BO-81.</title>
        <authorList>
            <person name="Im W.T."/>
        </authorList>
    </citation>
    <scope>NUCLEOTIDE SEQUENCE [LARGE SCALE GENOMIC DNA]</scope>
    <source>
        <strain evidence="2 3">BO-81</strain>
    </source>
</reference>
<dbReference type="InterPro" id="IPR019056">
    <property type="entry name" value="Phage_TAC_6"/>
</dbReference>
<dbReference type="Pfam" id="PF09550">
    <property type="entry name" value="Phage_TAC_6"/>
    <property type="match status" value="1"/>
</dbReference>
<organism evidence="2 3">
    <name type="scientific">Paenirhodobacter hankyongi</name>
    <dbReference type="NCBI Taxonomy" id="2294033"/>
    <lineage>
        <taxon>Bacteria</taxon>
        <taxon>Pseudomonadati</taxon>
        <taxon>Pseudomonadota</taxon>
        <taxon>Alphaproteobacteria</taxon>
        <taxon>Rhodobacterales</taxon>
        <taxon>Rhodobacter group</taxon>
        <taxon>Paenirhodobacter</taxon>
    </lineage>
</organism>
<dbReference type="Proteomes" id="UP000279673">
    <property type="component" value="Unassembled WGS sequence"/>
</dbReference>
<evidence type="ECO:0000256" key="1">
    <source>
        <dbReference type="SAM" id="MobiDB-lite"/>
    </source>
</evidence>
<dbReference type="RefSeq" id="WP_121533974.1">
    <property type="nucleotide sequence ID" value="NZ_RCHI01000011.1"/>
</dbReference>